<reference evidence="1 2" key="1">
    <citation type="submission" date="2019-04" db="EMBL/GenBank/DDBJ databases">
        <title>Friends and foes A comparative genomics study of 23 Aspergillus species from section Flavi.</title>
        <authorList>
            <consortium name="DOE Joint Genome Institute"/>
            <person name="Kjaerbolling I."/>
            <person name="Vesth T."/>
            <person name="Frisvad J.C."/>
            <person name="Nybo J.L."/>
            <person name="Theobald S."/>
            <person name="Kildgaard S."/>
            <person name="Isbrandt T."/>
            <person name="Kuo A."/>
            <person name="Sato A."/>
            <person name="Lyhne E.K."/>
            <person name="Kogle M.E."/>
            <person name="Wiebenga A."/>
            <person name="Kun R.S."/>
            <person name="Lubbers R.J."/>
            <person name="Makela M.R."/>
            <person name="Barry K."/>
            <person name="Chovatia M."/>
            <person name="Clum A."/>
            <person name="Daum C."/>
            <person name="Haridas S."/>
            <person name="He G."/>
            <person name="LaButti K."/>
            <person name="Lipzen A."/>
            <person name="Mondo S."/>
            <person name="Riley R."/>
            <person name="Salamov A."/>
            <person name="Simmons B.A."/>
            <person name="Magnuson J.K."/>
            <person name="Henrissat B."/>
            <person name="Mortensen U.H."/>
            <person name="Larsen T.O."/>
            <person name="Devries R.P."/>
            <person name="Grigoriev I.V."/>
            <person name="Machida M."/>
            <person name="Baker S.E."/>
            <person name="Andersen M.R."/>
        </authorList>
    </citation>
    <scope>NUCLEOTIDE SEQUENCE [LARGE SCALE GENOMIC DNA]</scope>
    <source>
        <strain evidence="1 2">CBS 151.66</strain>
    </source>
</reference>
<evidence type="ECO:0008006" key="3">
    <source>
        <dbReference type="Google" id="ProtNLM"/>
    </source>
</evidence>
<evidence type="ECO:0000313" key="1">
    <source>
        <dbReference type="EMBL" id="KAB8072308.1"/>
    </source>
</evidence>
<evidence type="ECO:0000313" key="2">
    <source>
        <dbReference type="Proteomes" id="UP000326565"/>
    </source>
</evidence>
<sequence length="219" mass="24267">MQKTPEASQVLFDHGLKINGTVNFCSVPLMEVVYKNDPFLLRWFHFKGATPNLAPPDTRESCDLAIVEILIEHGAKLENGLLYHPALCRYKDEECIPMMEHLKRGADINKFGWIEGVHHEGTALTYAAHCSLTEEAGWLLEHGNLATTDPFAVLHGLTTCSVTSNFPPGFRKEYSSSAVCSKSSTEQSTLTHIIVSKTPPVDWSRPCFRSLAPRSDAAP</sequence>
<dbReference type="Proteomes" id="UP000326565">
    <property type="component" value="Unassembled WGS sequence"/>
</dbReference>
<dbReference type="EMBL" id="ML732250">
    <property type="protein sequence ID" value="KAB8072308.1"/>
    <property type="molecule type" value="Genomic_DNA"/>
</dbReference>
<accession>A0A5N5WUU8</accession>
<proteinExistence type="predicted"/>
<dbReference type="AlphaFoldDB" id="A0A5N5WUU8"/>
<organism evidence="1 2">
    <name type="scientific">Aspergillus leporis</name>
    <dbReference type="NCBI Taxonomy" id="41062"/>
    <lineage>
        <taxon>Eukaryota</taxon>
        <taxon>Fungi</taxon>
        <taxon>Dikarya</taxon>
        <taxon>Ascomycota</taxon>
        <taxon>Pezizomycotina</taxon>
        <taxon>Eurotiomycetes</taxon>
        <taxon>Eurotiomycetidae</taxon>
        <taxon>Eurotiales</taxon>
        <taxon>Aspergillaceae</taxon>
        <taxon>Aspergillus</taxon>
        <taxon>Aspergillus subgen. Circumdati</taxon>
    </lineage>
</organism>
<dbReference type="Gene3D" id="1.25.40.20">
    <property type="entry name" value="Ankyrin repeat-containing domain"/>
    <property type="match status" value="1"/>
</dbReference>
<name>A0A5N5WUU8_9EURO</name>
<dbReference type="SUPFAM" id="SSF48403">
    <property type="entry name" value="Ankyrin repeat"/>
    <property type="match status" value="1"/>
</dbReference>
<gene>
    <name evidence="1" type="ORF">BDV29DRAFT_158654</name>
</gene>
<protein>
    <recommendedName>
        <fullName evidence="3">Ankyrin repeat-containing domain protein</fullName>
    </recommendedName>
</protein>
<dbReference type="InterPro" id="IPR036770">
    <property type="entry name" value="Ankyrin_rpt-contain_sf"/>
</dbReference>
<dbReference type="OrthoDB" id="194358at2759"/>
<keyword evidence="2" id="KW-1185">Reference proteome</keyword>